<evidence type="ECO:0000256" key="4">
    <source>
        <dbReference type="ARBA" id="ARBA00022679"/>
    </source>
</evidence>
<evidence type="ECO:0000256" key="7">
    <source>
        <dbReference type="ARBA" id="ARBA00022777"/>
    </source>
</evidence>
<evidence type="ECO:0000256" key="11">
    <source>
        <dbReference type="ARBA" id="ARBA00023136"/>
    </source>
</evidence>
<dbReference type="Gene3D" id="3.30.565.10">
    <property type="entry name" value="Histidine kinase-like ATPase, C-terminal domain"/>
    <property type="match status" value="1"/>
</dbReference>
<dbReference type="Pfam" id="PF00672">
    <property type="entry name" value="HAMP"/>
    <property type="match status" value="1"/>
</dbReference>
<evidence type="ECO:0000259" key="13">
    <source>
        <dbReference type="PROSITE" id="PS50885"/>
    </source>
</evidence>
<evidence type="ECO:0000313" key="14">
    <source>
        <dbReference type="EMBL" id="MBP1994530.1"/>
    </source>
</evidence>
<keyword evidence="2" id="KW-1003">Cell membrane</keyword>
<keyword evidence="7 14" id="KW-0418">Kinase</keyword>
<dbReference type="InterPro" id="IPR003660">
    <property type="entry name" value="HAMP_dom"/>
</dbReference>
<evidence type="ECO:0000256" key="12">
    <source>
        <dbReference type="SAM" id="Phobius"/>
    </source>
</evidence>
<evidence type="ECO:0000256" key="5">
    <source>
        <dbReference type="ARBA" id="ARBA00022692"/>
    </source>
</evidence>
<keyword evidence="4 14" id="KW-0808">Transferase</keyword>
<gene>
    <name evidence="14" type="ORF">J2Z66_006169</name>
</gene>
<dbReference type="SUPFAM" id="SSF158472">
    <property type="entry name" value="HAMP domain-like"/>
    <property type="match status" value="1"/>
</dbReference>
<proteinExistence type="predicted"/>
<evidence type="ECO:0000256" key="3">
    <source>
        <dbReference type="ARBA" id="ARBA00022553"/>
    </source>
</evidence>
<feature type="transmembrane region" description="Helical" evidence="12">
    <location>
        <begin position="12"/>
        <end position="36"/>
    </location>
</feature>
<keyword evidence="9 12" id="KW-1133">Transmembrane helix</keyword>
<keyword evidence="5 12" id="KW-0812">Transmembrane</keyword>
<dbReference type="PANTHER" id="PTHR34220">
    <property type="entry name" value="SENSOR HISTIDINE KINASE YPDA"/>
    <property type="match status" value="1"/>
</dbReference>
<dbReference type="PANTHER" id="PTHR34220:SF11">
    <property type="entry name" value="SENSOR PROTEIN KINASE HPTS"/>
    <property type="match status" value="1"/>
</dbReference>
<evidence type="ECO:0000256" key="6">
    <source>
        <dbReference type="ARBA" id="ARBA00022741"/>
    </source>
</evidence>
<comment type="caution">
    <text evidence="14">The sequence shown here is derived from an EMBL/GenBank/DDBJ whole genome shotgun (WGS) entry which is preliminary data.</text>
</comment>
<sequence>MHIRQFFSVKYGIFFKLLTAFLIIVVPIYLISSFMYRSGVDTIREQIMTVMQQKADFLVSSMDSELKRTAQLQVQFINDSDLQDLSIRSESLRDYERFEVVNDLQSKLRALASSSRYVKDAFVMMPHYNKKLSSLSQLTDMDKSEYETFREARTDASGLAFIDNRYFLLTGYPVATNTQYMLIIELSIDNIDESLGNSAYIKDEEHNLILAPANFNENLETIENDSAYLTLTKQFSFNNKWSLVTINEEAALLEPVNAFKKWNSILSALAVLVILIASYLLFQLIHRPLKILVQAFKKVESGQFDLNLEHKTKDEFEYLYHRFNHMVAQLKVLVQQVYEQTIRRQQAELKQLQSQINPHFLYNSLYVLYRLAQDKDFNGVSYLSKYLGDYFKFITQNKTDDVALDKEIEHARVYASIQQMRFGNRLSFHWEVPEDLSQWEVPRLIFQPLLENAVVHGHRDTFKDGIVRIAVTADEKRLELQVEDNGIGMTGEQLKEWESRLNRPDEMDDHALWNIHRRLQLRYGEGSGLELKNNPERGLIVTLVIQREEA</sequence>
<dbReference type="Proteomes" id="UP001519287">
    <property type="component" value="Unassembled WGS sequence"/>
</dbReference>
<dbReference type="SMART" id="SM00304">
    <property type="entry name" value="HAMP"/>
    <property type="match status" value="1"/>
</dbReference>
<dbReference type="InterPro" id="IPR003594">
    <property type="entry name" value="HATPase_dom"/>
</dbReference>
<dbReference type="Pfam" id="PF06580">
    <property type="entry name" value="His_kinase"/>
    <property type="match status" value="1"/>
</dbReference>
<dbReference type="SUPFAM" id="SSF55874">
    <property type="entry name" value="ATPase domain of HSP90 chaperone/DNA topoisomerase II/histidine kinase"/>
    <property type="match status" value="1"/>
</dbReference>
<evidence type="ECO:0000256" key="2">
    <source>
        <dbReference type="ARBA" id="ARBA00022475"/>
    </source>
</evidence>
<dbReference type="InterPro" id="IPR036890">
    <property type="entry name" value="HATPase_C_sf"/>
</dbReference>
<evidence type="ECO:0000256" key="9">
    <source>
        <dbReference type="ARBA" id="ARBA00022989"/>
    </source>
</evidence>
<reference evidence="14 15" key="1">
    <citation type="submission" date="2021-03" db="EMBL/GenBank/DDBJ databases">
        <title>Genomic Encyclopedia of Type Strains, Phase IV (KMG-IV): sequencing the most valuable type-strain genomes for metagenomic binning, comparative biology and taxonomic classification.</title>
        <authorList>
            <person name="Goeker M."/>
        </authorList>
    </citation>
    <scope>NUCLEOTIDE SEQUENCE [LARGE SCALE GENOMIC DNA]</scope>
    <source>
        <strain evidence="14 15">DSM 26048</strain>
    </source>
</reference>
<keyword evidence="6" id="KW-0547">Nucleotide-binding</keyword>
<dbReference type="GO" id="GO:0004673">
    <property type="term" value="F:protein histidine kinase activity"/>
    <property type="evidence" value="ECO:0007669"/>
    <property type="project" value="UniProtKB-EC"/>
</dbReference>
<evidence type="ECO:0000313" key="15">
    <source>
        <dbReference type="Proteomes" id="UP001519287"/>
    </source>
</evidence>
<organism evidence="14 15">
    <name type="scientific">Paenibacillus eucommiae</name>
    <dbReference type="NCBI Taxonomy" id="1355755"/>
    <lineage>
        <taxon>Bacteria</taxon>
        <taxon>Bacillati</taxon>
        <taxon>Bacillota</taxon>
        <taxon>Bacilli</taxon>
        <taxon>Bacillales</taxon>
        <taxon>Paenibacillaceae</taxon>
        <taxon>Paenibacillus</taxon>
    </lineage>
</organism>
<dbReference type="Gene3D" id="6.10.340.10">
    <property type="match status" value="1"/>
</dbReference>
<dbReference type="EC" id="2.7.13.3" evidence="14"/>
<dbReference type="Pfam" id="PF02518">
    <property type="entry name" value="HATPase_c"/>
    <property type="match status" value="1"/>
</dbReference>
<dbReference type="CDD" id="cd06225">
    <property type="entry name" value="HAMP"/>
    <property type="match status" value="1"/>
</dbReference>
<keyword evidence="11 12" id="KW-0472">Membrane</keyword>
<protein>
    <submittedName>
        <fullName evidence="14">Two-component system sensor histidine kinase YesM</fullName>
        <ecNumber evidence="14">2.7.13.3</ecNumber>
    </submittedName>
</protein>
<keyword evidence="8" id="KW-0067">ATP-binding</keyword>
<dbReference type="RefSeq" id="WP_209976375.1">
    <property type="nucleotide sequence ID" value="NZ_JAGGLB010000026.1"/>
</dbReference>
<accession>A0ABS4J400</accession>
<feature type="domain" description="HAMP" evidence="13">
    <location>
        <begin position="283"/>
        <end position="335"/>
    </location>
</feature>
<evidence type="ECO:0000256" key="8">
    <source>
        <dbReference type="ARBA" id="ARBA00022840"/>
    </source>
</evidence>
<name>A0ABS4J400_9BACL</name>
<evidence type="ECO:0000256" key="1">
    <source>
        <dbReference type="ARBA" id="ARBA00004651"/>
    </source>
</evidence>
<dbReference type="InterPro" id="IPR010559">
    <property type="entry name" value="Sig_transdc_His_kin_internal"/>
</dbReference>
<keyword evidence="10" id="KW-0902">Two-component regulatory system</keyword>
<dbReference type="PROSITE" id="PS50885">
    <property type="entry name" value="HAMP"/>
    <property type="match status" value="1"/>
</dbReference>
<evidence type="ECO:0000256" key="10">
    <source>
        <dbReference type="ARBA" id="ARBA00023012"/>
    </source>
</evidence>
<dbReference type="InterPro" id="IPR050640">
    <property type="entry name" value="Bact_2-comp_sensor_kinase"/>
</dbReference>
<feature type="transmembrane region" description="Helical" evidence="12">
    <location>
        <begin position="262"/>
        <end position="282"/>
    </location>
</feature>
<keyword evidence="15" id="KW-1185">Reference proteome</keyword>
<keyword evidence="3" id="KW-0597">Phosphoprotein</keyword>
<comment type="subcellular location">
    <subcellularLocation>
        <location evidence="1">Cell membrane</location>
        <topology evidence="1">Multi-pass membrane protein</topology>
    </subcellularLocation>
</comment>
<dbReference type="EMBL" id="JAGGLB010000026">
    <property type="protein sequence ID" value="MBP1994530.1"/>
    <property type="molecule type" value="Genomic_DNA"/>
</dbReference>